<dbReference type="AlphaFoldDB" id="A0A4U1C7D1"/>
<protein>
    <submittedName>
        <fullName evidence="1">Uncharacterized protein</fullName>
    </submittedName>
</protein>
<evidence type="ECO:0000313" key="1">
    <source>
        <dbReference type="EMBL" id="TKC01435.1"/>
    </source>
</evidence>
<sequence length="70" mass="8152">MEKFSIQLLEQTFLIEPQENGTFRIFDGEEKIGVIYPEVEEDGTVWKTMDDLDADFVQQLGELVSEHNMK</sequence>
<organism evidence="1 2">
    <name type="scientific">Pedobacter cryotolerans</name>
    <dbReference type="NCBI Taxonomy" id="2571270"/>
    <lineage>
        <taxon>Bacteria</taxon>
        <taxon>Pseudomonadati</taxon>
        <taxon>Bacteroidota</taxon>
        <taxon>Sphingobacteriia</taxon>
        <taxon>Sphingobacteriales</taxon>
        <taxon>Sphingobacteriaceae</taxon>
        <taxon>Pedobacter</taxon>
    </lineage>
</organism>
<gene>
    <name evidence="1" type="ORF">FA045_09370</name>
</gene>
<reference evidence="1 2" key="1">
    <citation type="submission" date="2019-04" db="EMBL/GenBank/DDBJ databases">
        <title>Pedobacter sp. AR-2-6 sp. nov., isolated from Arctic soil.</title>
        <authorList>
            <person name="Dahal R.H."/>
            <person name="Kim D.-U."/>
        </authorList>
    </citation>
    <scope>NUCLEOTIDE SEQUENCE [LARGE SCALE GENOMIC DNA]</scope>
    <source>
        <strain evidence="1 2">AR-2-6</strain>
    </source>
</reference>
<accession>A0A4U1C7D1</accession>
<proteinExistence type="predicted"/>
<keyword evidence="2" id="KW-1185">Reference proteome</keyword>
<dbReference type="RefSeq" id="WP_136876803.1">
    <property type="nucleotide sequence ID" value="NZ_SWBO01000004.1"/>
</dbReference>
<name>A0A4U1C7D1_9SPHI</name>
<evidence type="ECO:0000313" key="2">
    <source>
        <dbReference type="Proteomes" id="UP000310477"/>
    </source>
</evidence>
<dbReference type="Proteomes" id="UP000310477">
    <property type="component" value="Unassembled WGS sequence"/>
</dbReference>
<dbReference type="OrthoDB" id="771557at2"/>
<dbReference type="EMBL" id="SWBO01000004">
    <property type="protein sequence ID" value="TKC01435.1"/>
    <property type="molecule type" value="Genomic_DNA"/>
</dbReference>
<comment type="caution">
    <text evidence="1">The sequence shown here is derived from an EMBL/GenBank/DDBJ whole genome shotgun (WGS) entry which is preliminary data.</text>
</comment>